<evidence type="ECO:0000313" key="5">
    <source>
        <dbReference type="Proteomes" id="UP000002320"/>
    </source>
</evidence>
<dbReference type="SUPFAM" id="SSF57625">
    <property type="entry name" value="Invertebrate chitin-binding proteins"/>
    <property type="match status" value="2"/>
</dbReference>
<dbReference type="InterPro" id="IPR036508">
    <property type="entry name" value="Chitin-bd_dom_sf"/>
</dbReference>
<dbReference type="eggNOG" id="ENOG502SZ8Y">
    <property type="taxonomic scope" value="Eukaryota"/>
</dbReference>
<feature type="chain" id="PRO_5014567150" description="Chitin-binding type-2 domain-containing protein" evidence="1">
    <location>
        <begin position="19"/>
        <end position="259"/>
    </location>
</feature>
<protein>
    <recommendedName>
        <fullName evidence="2">Chitin-binding type-2 domain-containing protein</fullName>
    </recommendedName>
</protein>
<dbReference type="AlphaFoldDB" id="B0X3J2"/>
<dbReference type="GO" id="GO:0005576">
    <property type="term" value="C:extracellular region"/>
    <property type="evidence" value="ECO:0007669"/>
    <property type="project" value="InterPro"/>
</dbReference>
<dbReference type="EMBL" id="DS232315">
    <property type="protein sequence ID" value="EDS39884.1"/>
    <property type="molecule type" value="Genomic_DNA"/>
</dbReference>
<dbReference type="PROSITE" id="PS50940">
    <property type="entry name" value="CHIT_BIND_II"/>
    <property type="match status" value="1"/>
</dbReference>
<dbReference type="KEGG" id="cqu:CpipJ_CPIJ014185"/>
<name>B0X3J2_CULQU</name>
<reference evidence="4" key="2">
    <citation type="submission" date="2020-05" db="UniProtKB">
        <authorList>
            <consortium name="EnsemblMetazoa"/>
        </authorList>
    </citation>
    <scope>IDENTIFICATION</scope>
    <source>
        <strain evidence="4">JHB</strain>
    </source>
</reference>
<feature type="domain" description="Chitin-binding type-2" evidence="2">
    <location>
        <begin position="102"/>
        <end position="159"/>
    </location>
</feature>
<dbReference type="Gene3D" id="2.170.140.10">
    <property type="entry name" value="Chitin binding domain"/>
    <property type="match status" value="1"/>
</dbReference>
<proteinExistence type="predicted"/>
<dbReference type="InterPro" id="IPR002557">
    <property type="entry name" value="Chitin-bd_dom"/>
</dbReference>
<keyword evidence="5" id="KW-1185">Reference proteome</keyword>
<reference evidence="3" key="1">
    <citation type="submission" date="2007-03" db="EMBL/GenBank/DDBJ databases">
        <title>Annotation of Culex pipiens quinquefasciatus.</title>
        <authorList>
            <consortium name="The Broad Institute Genome Sequencing Platform"/>
            <person name="Atkinson P.W."/>
            <person name="Hemingway J."/>
            <person name="Christensen B.M."/>
            <person name="Higgs S."/>
            <person name="Kodira C."/>
            <person name="Hannick L."/>
            <person name="Megy K."/>
            <person name="O'Leary S."/>
            <person name="Pearson M."/>
            <person name="Haas B.J."/>
            <person name="Mauceli E."/>
            <person name="Wortman J.R."/>
            <person name="Lee N.H."/>
            <person name="Guigo R."/>
            <person name="Stanke M."/>
            <person name="Alvarado L."/>
            <person name="Amedeo P."/>
            <person name="Antoine C.H."/>
            <person name="Arensburger P."/>
            <person name="Bidwell S.L."/>
            <person name="Crawford M."/>
            <person name="Camaro F."/>
            <person name="Devon K."/>
            <person name="Engels R."/>
            <person name="Hammond M."/>
            <person name="Howarth C."/>
            <person name="Koehrsen M."/>
            <person name="Lawson D."/>
            <person name="Montgomery P."/>
            <person name="Nene V."/>
            <person name="Nusbaum C."/>
            <person name="Puiu D."/>
            <person name="Romero-Severson J."/>
            <person name="Severson D.W."/>
            <person name="Shumway M."/>
            <person name="Sisk P."/>
            <person name="Stolte C."/>
            <person name="Zeng Q."/>
            <person name="Eisenstadt E."/>
            <person name="Fraser-Liggett C."/>
            <person name="Strausberg R."/>
            <person name="Galagan J."/>
            <person name="Birren B."/>
            <person name="Collins F.H."/>
        </authorList>
    </citation>
    <scope>NUCLEOTIDE SEQUENCE [LARGE SCALE GENOMIC DNA]</scope>
    <source>
        <strain evidence="3">JHB</strain>
    </source>
</reference>
<feature type="signal peptide" evidence="1">
    <location>
        <begin position="1"/>
        <end position="18"/>
    </location>
</feature>
<dbReference type="VEuPathDB" id="VectorBase:CQUJHB017358"/>
<dbReference type="EnsemblMetazoa" id="CPIJ014185-RA">
    <property type="protein sequence ID" value="CPIJ014185-PA"/>
    <property type="gene ID" value="CPIJ014185"/>
</dbReference>
<dbReference type="GO" id="GO:0008061">
    <property type="term" value="F:chitin binding"/>
    <property type="evidence" value="ECO:0007669"/>
    <property type="project" value="InterPro"/>
</dbReference>
<sequence>MFMKLLLLAIVLVGFAQADVPGTLVSSAKAGARRSLARSTQQCDGVNFLPPSCESCTSIQACMGPVGTVYRKCELLNPDKPFCNNGECSATPSLGDHCIPNQINCLGSGYYPDALACNLYHYCDAANFYSDVYRCPDGFVFNPETTLCKLKKSEADCMKVSCNKNEILSPYGTSKQFFGFCTIYDYIVPSMIRVGKCSPGTEFNGHKCVYKCTAAGRFPDSEDPTVFYECWENESGFESGSSICNSGKKFDAEKGVCMM</sequence>
<dbReference type="Pfam" id="PF01607">
    <property type="entry name" value="CBM_14"/>
    <property type="match status" value="1"/>
</dbReference>
<gene>
    <name evidence="4" type="primary">6047115</name>
    <name evidence="3" type="ORF">CpipJ_CPIJ014185</name>
</gene>
<evidence type="ECO:0000313" key="3">
    <source>
        <dbReference type="EMBL" id="EDS39884.1"/>
    </source>
</evidence>
<evidence type="ECO:0000256" key="1">
    <source>
        <dbReference type="SAM" id="SignalP"/>
    </source>
</evidence>
<keyword evidence="1" id="KW-0732">Signal</keyword>
<dbReference type="HOGENOM" id="CLU_066078_0_0_1"/>
<dbReference type="VEuPathDB" id="VectorBase:CPIJ014185"/>
<organism>
    <name type="scientific">Culex quinquefasciatus</name>
    <name type="common">Southern house mosquito</name>
    <name type="synonym">Culex pungens</name>
    <dbReference type="NCBI Taxonomy" id="7176"/>
    <lineage>
        <taxon>Eukaryota</taxon>
        <taxon>Metazoa</taxon>
        <taxon>Ecdysozoa</taxon>
        <taxon>Arthropoda</taxon>
        <taxon>Hexapoda</taxon>
        <taxon>Insecta</taxon>
        <taxon>Pterygota</taxon>
        <taxon>Neoptera</taxon>
        <taxon>Endopterygota</taxon>
        <taxon>Diptera</taxon>
        <taxon>Nematocera</taxon>
        <taxon>Culicoidea</taxon>
        <taxon>Culicidae</taxon>
        <taxon>Culicinae</taxon>
        <taxon>Culicini</taxon>
        <taxon>Culex</taxon>
        <taxon>Culex</taxon>
    </lineage>
</organism>
<evidence type="ECO:0000259" key="2">
    <source>
        <dbReference type="PROSITE" id="PS50940"/>
    </source>
</evidence>
<dbReference type="SMART" id="SM00494">
    <property type="entry name" value="ChtBD2"/>
    <property type="match status" value="2"/>
</dbReference>
<evidence type="ECO:0000313" key="4">
    <source>
        <dbReference type="EnsemblMetazoa" id="CPIJ014185-PA"/>
    </source>
</evidence>
<dbReference type="InParanoid" id="B0X3J2"/>
<dbReference type="OrthoDB" id="6020543at2759"/>
<accession>B0X3J2</accession>
<dbReference type="Proteomes" id="UP000002320">
    <property type="component" value="Unassembled WGS sequence"/>
</dbReference>
<dbReference type="OMA" id="ECWENES"/>